<evidence type="ECO:0000256" key="1">
    <source>
        <dbReference type="SAM" id="MobiDB-lite"/>
    </source>
</evidence>
<feature type="signal peptide" evidence="2">
    <location>
        <begin position="1"/>
        <end position="23"/>
    </location>
</feature>
<dbReference type="InterPro" id="IPR029045">
    <property type="entry name" value="ClpP/crotonase-like_dom_sf"/>
</dbReference>
<dbReference type="AlphaFoldDB" id="A0A6N2TLR3"/>
<dbReference type="EMBL" id="CACRSL010000003">
    <property type="protein sequence ID" value="VYT06377.1"/>
    <property type="molecule type" value="Genomic_DNA"/>
</dbReference>
<evidence type="ECO:0000256" key="2">
    <source>
        <dbReference type="SAM" id="SignalP"/>
    </source>
</evidence>
<feature type="chain" id="PRO_5039078157" evidence="2">
    <location>
        <begin position="24"/>
        <end position="425"/>
    </location>
</feature>
<dbReference type="PROSITE" id="PS51257">
    <property type="entry name" value="PROKAR_LIPOPROTEIN"/>
    <property type="match status" value="1"/>
</dbReference>
<organism evidence="3">
    <name type="scientific">uncultured Anaerotruncus sp</name>
    <dbReference type="NCBI Taxonomy" id="905011"/>
    <lineage>
        <taxon>Bacteria</taxon>
        <taxon>Bacillati</taxon>
        <taxon>Bacillota</taxon>
        <taxon>Clostridia</taxon>
        <taxon>Eubacteriales</taxon>
        <taxon>Oscillospiraceae</taxon>
        <taxon>Anaerotruncus</taxon>
        <taxon>environmental samples</taxon>
    </lineage>
</organism>
<protein>
    <submittedName>
        <fullName evidence="3">Peptidase family S41</fullName>
    </submittedName>
</protein>
<evidence type="ECO:0000313" key="3">
    <source>
        <dbReference type="EMBL" id="VYT06377.1"/>
    </source>
</evidence>
<reference evidence="3" key="1">
    <citation type="submission" date="2019-11" db="EMBL/GenBank/DDBJ databases">
        <authorList>
            <person name="Feng L."/>
        </authorList>
    </citation>
    <scope>NUCLEOTIDE SEQUENCE</scope>
    <source>
        <strain evidence="3">AundefinedLFYP135</strain>
    </source>
</reference>
<feature type="region of interest" description="Disordered" evidence="1">
    <location>
        <begin position="23"/>
        <end position="42"/>
    </location>
</feature>
<name>A0A6N2TLR3_9FIRM</name>
<accession>A0A6N2TLR3</accession>
<proteinExistence type="predicted"/>
<keyword evidence="2" id="KW-0732">Signal</keyword>
<gene>
    <name evidence="3" type="ORF">AULFYP135_01492</name>
</gene>
<feature type="compositionally biased region" description="Low complexity" evidence="1">
    <location>
        <begin position="23"/>
        <end position="36"/>
    </location>
</feature>
<dbReference type="Gene3D" id="3.90.226.10">
    <property type="entry name" value="2-enoyl-CoA Hydratase, Chain A, domain 1"/>
    <property type="match status" value="1"/>
</dbReference>
<dbReference type="SUPFAM" id="SSF52096">
    <property type="entry name" value="ClpP/crotonase"/>
    <property type="match status" value="1"/>
</dbReference>
<sequence length="425" mass="47204">MKQKLAALLAVLAVLLAACGPAAGNSGSSGSTQSSGVEKPPMEEDLDLFTSTLEENHKNLYANISKEEFQAEVEQVRAELPGMSEGQFYYSLRRLLSLVGDAHTSLGFTDSNYRHLTALPFAVMYFEDGWHLMMLEEQNQQYLGYRLLAIDGTPIDEVYAKAKTIMSYENESWARQQFSNTINFLDALKYLGIVGEDADSITLTIQKGEGSPEETLPLKGMNEEEIFAATILQVERRETPATAARGYYRTLDLGDGAFFLQYNTCQEAEDLPMAEFVELTSDALCAGQYTKVILDLRYNTGGDSRIFEPMIEKLGELKEQQGFQVYVLIGRNTFSSAIINSIQAQEALDAVLVGEQTGGSVNGYGELQSFQLKNTPVQVYYSTKYFELIPGYEKDSLYPDQPVAQTYEDYVAGVDPEVQAILGRQ</sequence>